<sequence>MPSTLSAPAEQPWGAVHEPVPAFGGDPDRGRHRLPKQRSGNMGSSAVIGVAAMAATLGTTGFTSYAATTSAEHADEAHETAFAEATDPGLALAARIQAQADSQRTAADESARLQAAREAEAKRAVQEQAAAEAAAKDLVAKRAQEAREKKEAEERAAREAERKLLGTFAIPVSGYTLTAGFGQAGSYWSHLHTGLDFAVPTGTPVKALGMGEITSAGWSGAYGYRIIETLPDGTEIWYCHLSSIVQGSGGVKPGDVIARSGATGNVTGPHLHLEVRPGGGAPIDPRPWLQSHGLDV</sequence>
<accession>A0A345T5Y9</accession>
<protein>
    <submittedName>
        <fullName evidence="4">M23 family peptidase</fullName>
    </submittedName>
</protein>
<feature type="domain" description="M23ase beta-sheet core" evidence="3">
    <location>
        <begin position="191"/>
        <end position="285"/>
    </location>
</feature>
<name>A0A345T5Y9_9ACTN</name>
<organism evidence="4 5">
    <name type="scientific">Peterkaempfera bronchialis</name>
    <dbReference type="NCBI Taxonomy" id="2126346"/>
    <lineage>
        <taxon>Bacteria</taxon>
        <taxon>Bacillati</taxon>
        <taxon>Actinomycetota</taxon>
        <taxon>Actinomycetes</taxon>
        <taxon>Kitasatosporales</taxon>
        <taxon>Streptomycetaceae</taxon>
        <taxon>Peterkaempfera</taxon>
    </lineage>
</organism>
<dbReference type="SUPFAM" id="SSF51261">
    <property type="entry name" value="Duplicated hybrid motif"/>
    <property type="match status" value="1"/>
</dbReference>
<dbReference type="CDD" id="cd12797">
    <property type="entry name" value="M23_peptidase"/>
    <property type="match status" value="1"/>
</dbReference>
<proteinExistence type="predicted"/>
<feature type="coiled-coil region" evidence="1">
    <location>
        <begin position="116"/>
        <end position="163"/>
    </location>
</feature>
<dbReference type="GO" id="GO:0004222">
    <property type="term" value="F:metalloendopeptidase activity"/>
    <property type="evidence" value="ECO:0007669"/>
    <property type="project" value="TreeGrafter"/>
</dbReference>
<keyword evidence="5" id="KW-1185">Reference proteome</keyword>
<evidence type="ECO:0000313" key="5">
    <source>
        <dbReference type="Proteomes" id="UP000249340"/>
    </source>
</evidence>
<feature type="region of interest" description="Disordered" evidence="2">
    <location>
        <begin position="275"/>
        <end position="296"/>
    </location>
</feature>
<evidence type="ECO:0000256" key="1">
    <source>
        <dbReference type="SAM" id="Coils"/>
    </source>
</evidence>
<evidence type="ECO:0000256" key="2">
    <source>
        <dbReference type="SAM" id="MobiDB-lite"/>
    </source>
</evidence>
<evidence type="ECO:0000259" key="3">
    <source>
        <dbReference type="Pfam" id="PF01551"/>
    </source>
</evidence>
<dbReference type="InterPro" id="IPR050570">
    <property type="entry name" value="Cell_wall_metabolism_enzyme"/>
</dbReference>
<dbReference type="KEGG" id="stri:C7M71_013850"/>
<gene>
    <name evidence="4" type="ORF">C7M71_013850</name>
</gene>
<feature type="region of interest" description="Disordered" evidence="2">
    <location>
        <begin position="1"/>
        <end position="42"/>
    </location>
</feature>
<dbReference type="AlphaFoldDB" id="A0A345T5Y9"/>
<dbReference type="InterPro" id="IPR016047">
    <property type="entry name" value="M23ase_b-sheet_dom"/>
</dbReference>
<dbReference type="FunFam" id="2.70.70.10:FF:000013">
    <property type="entry name" value="Peptidase family M23"/>
    <property type="match status" value="1"/>
</dbReference>
<dbReference type="EMBL" id="CP031264">
    <property type="protein sequence ID" value="AXI81394.1"/>
    <property type="molecule type" value="Genomic_DNA"/>
</dbReference>
<reference evidence="5" key="1">
    <citation type="submission" date="2018-07" db="EMBL/GenBank/DDBJ databases">
        <title>Streptacidiphilus bronchialis DSM 106435 chromosome.</title>
        <authorList>
            <person name="Batra D."/>
            <person name="Gulvik C.A."/>
        </authorList>
    </citation>
    <scope>NUCLEOTIDE SEQUENCE [LARGE SCALE GENOMIC DNA]</scope>
    <source>
        <strain evidence="5">DSM 106435</strain>
    </source>
</reference>
<dbReference type="OrthoDB" id="5244067at2"/>
<evidence type="ECO:0000313" key="4">
    <source>
        <dbReference type="EMBL" id="AXI81394.1"/>
    </source>
</evidence>
<dbReference type="PANTHER" id="PTHR21666">
    <property type="entry name" value="PEPTIDASE-RELATED"/>
    <property type="match status" value="1"/>
</dbReference>
<dbReference type="InterPro" id="IPR011055">
    <property type="entry name" value="Dup_hybrid_motif"/>
</dbReference>
<dbReference type="Pfam" id="PF01551">
    <property type="entry name" value="Peptidase_M23"/>
    <property type="match status" value="1"/>
</dbReference>
<keyword evidence="1" id="KW-0175">Coiled coil</keyword>
<dbReference type="PANTHER" id="PTHR21666:SF270">
    <property type="entry name" value="MUREIN HYDROLASE ACTIVATOR ENVC"/>
    <property type="match status" value="1"/>
</dbReference>
<dbReference type="Gene3D" id="2.70.70.10">
    <property type="entry name" value="Glucose Permease (Domain IIA)"/>
    <property type="match status" value="1"/>
</dbReference>
<dbReference type="Proteomes" id="UP000249340">
    <property type="component" value="Chromosome"/>
</dbReference>